<feature type="transmembrane region" description="Helical" evidence="1">
    <location>
        <begin position="40"/>
        <end position="59"/>
    </location>
</feature>
<comment type="caution">
    <text evidence="2">The sequence shown here is derived from an EMBL/GenBank/DDBJ whole genome shotgun (WGS) entry which is preliminary data.</text>
</comment>
<keyword evidence="1" id="KW-1133">Transmembrane helix</keyword>
<gene>
    <name evidence="2" type="ORF">BN1326_30264</name>
</gene>
<keyword evidence="1" id="KW-0812">Transmembrane</keyword>
<dbReference type="RefSeq" id="WP_031787426.1">
    <property type="nucleotide sequence ID" value="NZ_AP018562.1"/>
</dbReference>
<proteinExistence type="predicted"/>
<organism evidence="2 3">
    <name type="scientific">Staphylococcus argenteus</name>
    <dbReference type="NCBI Taxonomy" id="985002"/>
    <lineage>
        <taxon>Bacteria</taxon>
        <taxon>Bacillati</taxon>
        <taxon>Bacillota</taxon>
        <taxon>Bacilli</taxon>
        <taxon>Bacillales</taxon>
        <taxon>Staphylococcaceae</taxon>
        <taxon>Staphylococcus</taxon>
    </lineage>
</organism>
<keyword evidence="3" id="KW-1185">Reference proteome</keyword>
<accession>A0A7U7JSP1</accession>
<name>A0A7U7JSP1_9STAP</name>
<evidence type="ECO:0000256" key="1">
    <source>
        <dbReference type="SAM" id="Phobius"/>
    </source>
</evidence>
<evidence type="ECO:0000313" key="3">
    <source>
        <dbReference type="Proteomes" id="UP000236509"/>
    </source>
</evidence>
<sequence>MQNLLVTGYTTGILKIIGLMLLAVAIFSLTIYFAYIMKSLLFGFLQIVTSLVLLIRSLVLAWTSFIVTLLLIIVLSGIFYFGAND</sequence>
<dbReference type="EMBL" id="CVOU01000015">
    <property type="protein sequence ID" value="CRI21521.1"/>
    <property type="molecule type" value="Genomic_DNA"/>
</dbReference>
<dbReference type="AlphaFoldDB" id="A0A7U7JSP1"/>
<protein>
    <submittedName>
        <fullName evidence="2">Putative membrane protein</fullName>
    </submittedName>
</protein>
<feature type="transmembrane region" description="Helical" evidence="1">
    <location>
        <begin position="65"/>
        <end position="83"/>
    </location>
</feature>
<keyword evidence="1" id="KW-0472">Membrane</keyword>
<evidence type="ECO:0000313" key="2">
    <source>
        <dbReference type="EMBL" id="CRI21521.1"/>
    </source>
</evidence>
<feature type="transmembrane region" description="Helical" evidence="1">
    <location>
        <begin position="12"/>
        <end position="33"/>
    </location>
</feature>
<reference evidence="2 3" key="1">
    <citation type="submission" date="2015-04" db="EMBL/GenBank/DDBJ databases">
        <authorList>
            <person name="Cao L."/>
            <person name="Gao C.H."/>
        </authorList>
    </citation>
    <scope>NUCLEOTIDE SEQUENCE [LARGE SCALE GENOMIC DNA]</scope>
    <source>
        <strain evidence="2 3">SH3</strain>
    </source>
</reference>
<dbReference type="Proteomes" id="UP000236509">
    <property type="component" value="Unassembled WGS sequence"/>
</dbReference>